<evidence type="ECO:0000259" key="2">
    <source>
        <dbReference type="Pfam" id="PF01609"/>
    </source>
</evidence>
<protein>
    <submittedName>
        <fullName evidence="5">Putative transposase YbfD/YdcC</fullName>
    </submittedName>
</protein>
<accession>A0A840WD86</accession>
<sequence>MSSSRSQGVLTTDPAEPLTPDLMDHLATIDDPRHPRGRRYPLTALLALSVCALTTTGHNTTTAITEWAHNAPPPILLRLGLPVCPFTGRIHIPDERTLREVLARLDPAQLARAGLATLDTRTGPPPTPHSAARTPGGAPEREHRRSHRTRQCQMPPPRLRHTAYAVDGKTQRGARPRKGRASISMSLHAARHHDAAVAACTQLGNKKGETSAFTALLDQLHDTELLGAIITADALHTVADHATYLLERGAHYLIYVKGNRPRLHSQLSTLPWSQIPVAHSQGPTHAHGREEHRSVKVTAVTGLAFPGARQVVRIERHRREHGKAQGSREVVFAVTDLDAHQVSPAELAAHARGHWTVENRVHYVRDVTFNEDARRTRTGAAPVVLGCLTDIVRQALSAAGWKNTQSGRRAHTGKDKVLDLHGIRRTRPVWI</sequence>
<reference evidence="5 7" key="1">
    <citation type="submission" date="2020-08" db="EMBL/GenBank/DDBJ databases">
        <title>Sequencing the genomes of 1000 actinobacteria strains.</title>
        <authorList>
            <person name="Klenk H.-P."/>
        </authorList>
    </citation>
    <scope>NUCLEOTIDE SEQUENCE [LARGE SCALE GENOMIC DNA]</scope>
    <source>
        <strain evidence="5 7">DSM 44598</strain>
    </source>
</reference>
<feature type="compositionally biased region" description="Polar residues" evidence="1">
    <location>
        <begin position="1"/>
        <end position="10"/>
    </location>
</feature>
<evidence type="ECO:0000313" key="5">
    <source>
        <dbReference type="EMBL" id="MBB5493363.1"/>
    </source>
</evidence>
<keyword evidence="7" id="KW-1185">Reference proteome</keyword>
<gene>
    <name evidence="4" type="ORF">HNR07_001071</name>
    <name evidence="5" type="ORF">HNR07_004500</name>
    <name evidence="6" type="ORF">HNR07_005508</name>
</gene>
<dbReference type="InterPro" id="IPR051698">
    <property type="entry name" value="Transposase_11-like"/>
</dbReference>
<dbReference type="EMBL" id="JACHDO010000001">
    <property type="protein sequence ID" value="MBB5489934.1"/>
    <property type="molecule type" value="Genomic_DNA"/>
</dbReference>
<dbReference type="EMBL" id="JACHDO010000001">
    <property type="protein sequence ID" value="MBB5493363.1"/>
    <property type="molecule type" value="Genomic_DNA"/>
</dbReference>
<evidence type="ECO:0000313" key="4">
    <source>
        <dbReference type="EMBL" id="MBB5489934.1"/>
    </source>
</evidence>
<feature type="domain" description="Transposase IS4-like" evidence="2">
    <location>
        <begin position="161"/>
        <end position="380"/>
    </location>
</feature>
<dbReference type="Pfam" id="PF13808">
    <property type="entry name" value="DDE_Tnp_1_assoc"/>
    <property type="match status" value="1"/>
</dbReference>
<name>A0A840WD86_9ACTN</name>
<dbReference type="InterPro" id="IPR047647">
    <property type="entry name" value="ISAs1_transpos"/>
</dbReference>
<evidence type="ECO:0000313" key="7">
    <source>
        <dbReference type="Proteomes" id="UP000579647"/>
    </source>
</evidence>
<feature type="region of interest" description="Disordered" evidence="1">
    <location>
        <begin position="118"/>
        <end position="155"/>
    </location>
</feature>
<dbReference type="GO" id="GO:0006313">
    <property type="term" value="P:DNA transposition"/>
    <property type="evidence" value="ECO:0007669"/>
    <property type="project" value="InterPro"/>
</dbReference>
<dbReference type="NCBIfam" id="NF033564">
    <property type="entry name" value="transpos_ISAs1"/>
    <property type="match status" value="1"/>
</dbReference>
<dbReference type="PANTHER" id="PTHR30298:SF0">
    <property type="entry name" value="PROTEIN YBFL-RELATED"/>
    <property type="match status" value="1"/>
</dbReference>
<evidence type="ECO:0000256" key="1">
    <source>
        <dbReference type="SAM" id="MobiDB-lite"/>
    </source>
</evidence>
<dbReference type="GO" id="GO:0003677">
    <property type="term" value="F:DNA binding"/>
    <property type="evidence" value="ECO:0007669"/>
    <property type="project" value="InterPro"/>
</dbReference>
<dbReference type="EMBL" id="JACHDO010000001">
    <property type="protein sequence ID" value="MBB5494371.1"/>
    <property type="molecule type" value="Genomic_DNA"/>
</dbReference>
<dbReference type="RefSeq" id="WP_221318720.1">
    <property type="nucleotide sequence ID" value="NZ_JACHDO010000001.1"/>
</dbReference>
<proteinExistence type="predicted"/>
<dbReference type="GO" id="GO:0004803">
    <property type="term" value="F:transposase activity"/>
    <property type="evidence" value="ECO:0007669"/>
    <property type="project" value="InterPro"/>
</dbReference>
<evidence type="ECO:0000259" key="3">
    <source>
        <dbReference type="Pfam" id="PF13808"/>
    </source>
</evidence>
<organism evidence="5 7">
    <name type="scientific">Nocardiopsis metallicus</name>
    <dbReference type="NCBI Taxonomy" id="179819"/>
    <lineage>
        <taxon>Bacteria</taxon>
        <taxon>Bacillati</taxon>
        <taxon>Actinomycetota</taxon>
        <taxon>Actinomycetes</taxon>
        <taxon>Streptosporangiales</taxon>
        <taxon>Nocardiopsidaceae</taxon>
        <taxon>Nocardiopsis</taxon>
    </lineage>
</organism>
<dbReference type="PANTHER" id="PTHR30298">
    <property type="entry name" value="H REPEAT-ASSOCIATED PREDICTED TRANSPOSASE"/>
    <property type="match status" value="1"/>
</dbReference>
<comment type="caution">
    <text evidence="5">The sequence shown here is derived from an EMBL/GenBank/DDBJ whole genome shotgun (WGS) entry which is preliminary data.</text>
</comment>
<dbReference type="InterPro" id="IPR032806">
    <property type="entry name" value="YbfD_N"/>
</dbReference>
<dbReference type="AlphaFoldDB" id="A0A840WD86"/>
<feature type="region of interest" description="Disordered" evidence="1">
    <location>
        <begin position="1"/>
        <end position="20"/>
    </location>
</feature>
<dbReference type="InterPro" id="IPR002559">
    <property type="entry name" value="Transposase_11"/>
</dbReference>
<dbReference type="Pfam" id="PF01609">
    <property type="entry name" value="DDE_Tnp_1"/>
    <property type="match status" value="1"/>
</dbReference>
<evidence type="ECO:0000313" key="6">
    <source>
        <dbReference type="EMBL" id="MBB5494371.1"/>
    </source>
</evidence>
<dbReference type="Proteomes" id="UP000579647">
    <property type="component" value="Unassembled WGS sequence"/>
</dbReference>
<feature type="domain" description="H repeat-associated protein N-terminal" evidence="3">
    <location>
        <begin position="24"/>
        <end position="113"/>
    </location>
</feature>